<keyword evidence="2" id="KW-1185">Reference proteome</keyword>
<proteinExistence type="predicted"/>
<dbReference type="SUPFAM" id="SSF46785">
    <property type="entry name" value="Winged helix' DNA-binding domain"/>
    <property type="match status" value="1"/>
</dbReference>
<dbReference type="Proteomes" id="UP001589733">
    <property type="component" value="Unassembled WGS sequence"/>
</dbReference>
<reference evidence="1 2" key="1">
    <citation type="submission" date="2024-09" db="EMBL/GenBank/DDBJ databases">
        <authorList>
            <person name="Sun Q."/>
            <person name="Mori K."/>
        </authorList>
    </citation>
    <scope>NUCLEOTIDE SEQUENCE [LARGE SCALE GENOMIC DNA]</scope>
    <source>
        <strain evidence="1 2">JCM 13503</strain>
    </source>
</reference>
<dbReference type="InterPro" id="IPR000944">
    <property type="entry name" value="Tscrpt_reg_Rrf2"/>
</dbReference>
<dbReference type="EMBL" id="JBHLYR010000045">
    <property type="protein sequence ID" value="MFB9993176.1"/>
    <property type="molecule type" value="Genomic_DNA"/>
</dbReference>
<dbReference type="PANTHER" id="PTHR33221">
    <property type="entry name" value="WINGED HELIX-TURN-HELIX TRANSCRIPTIONAL REGULATOR, RRF2 FAMILY"/>
    <property type="match status" value="1"/>
</dbReference>
<dbReference type="InterPro" id="IPR036388">
    <property type="entry name" value="WH-like_DNA-bd_sf"/>
</dbReference>
<sequence length="137" mass="14478">MNSQYSIAVHILTLLDSSSGPMGSAEIADSVGVNPVVIRNVTGLLRRAGLLNTQRGVAGAQLTRPAHQISLLDVYRAAQAPESVLKLHQHPNPACPVGAGIQRALEEVYGQAQAALESRLAELTLADITRAVHRQAS</sequence>
<dbReference type="PANTHER" id="PTHR33221:SF15">
    <property type="entry name" value="HTH-TYPE TRANSCRIPTIONAL REGULATOR YWGB-RELATED"/>
    <property type="match status" value="1"/>
</dbReference>
<dbReference type="RefSeq" id="WP_380011484.1">
    <property type="nucleotide sequence ID" value="NZ_JBHLYR010000045.1"/>
</dbReference>
<protein>
    <submittedName>
        <fullName evidence="1">Rrf2 family transcriptional regulator</fullName>
    </submittedName>
</protein>
<gene>
    <name evidence="1" type="ORF">ACFFLM_14480</name>
</gene>
<evidence type="ECO:0000313" key="2">
    <source>
        <dbReference type="Proteomes" id="UP001589733"/>
    </source>
</evidence>
<name>A0ABV6B2T5_9DEIO</name>
<dbReference type="PROSITE" id="PS51197">
    <property type="entry name" value="HTH_RRF2_2"/>
    <property type="match status" value="1"/>
</dbReference>
<comment type="caution">
    <text evidence="1">The sequence shown here is derived from an EMBL/GenBank/DDBJ whole genome shotgun (WGS) entry which is preliminary data.</text>
</comment>
<accession>A0ABV6B2T5</accession>
<dbReference type="Pfam" id="PF02082">
    <property type="entry name" value="Rrf2"/>
    <property type="match status" value="1"/>
</dbReference>
<evidence type="ECO:0000313" key="1">
    <source>
        <dbReference type="EMBL" id="MFB9993176.1"/>
    </source>
</evidence>
<dbReference type="Gene3D" id="1.10.10.10">
    <property type="entry name" value="Winged helix-like DNA-binding domain superfamily/Winged helix DNA-binding domain"/>
    <property type="match status" value="1"/>
</dbReference>
<organism evidence="1 2">
    <name type="scientific">Deinococcus oregonensis</name>
    <dbReference type="NCBI Taxonomy" id="1805970"/>
    <lineage>
        <taxon>Bacteria</taxon>
        <taxon>Thermotogati</taxon>
        <taxon>Deinococcota</taxon>
        <taxon>Deinococci</taxon>
        <taxon>Deinococcales</taxon>
        <taxon>Deinococcaceae</taxon>
        <taxon>Deinococcus</taxon>
    </lineage>
</organism>
<dbReference type="InterPro" id="IPR036390">
    <property type="entry name" value="WH_DNA-bd_sf"/>
</dbReference>